<dbReference type="Proteomes" id="UP001501867">
    <property type="component" value="Unassembled WGS sequence"/>
</dbReference>
<sequence length="86" mass="9894">MRPPYCAICNASHRDHDYESFTLVYFRAIAAPLEHEGHPENALWFCKDHVRYTEGKTEMSAIVAMVHIRAAVRRNAPNPWPLTSMP</sequence>
<protein>
    <submittedName>
        <fullName evidence="1">Uncharacterized protein</fullName>
    </submittedName>
</protein>
<name>A0ABP3FVZ1_9ACTN</name>
<reference evidence="2" key="1">
    <citation type="journal article" date="2019" name="Int. J. Syst. Evol. Microbiol.">
        <title>The Global Catalogue of Microorganisms (GCM) 10K type strain sequencing project: providing services to taxonomists for standard genome sequencing and annotation.</title>
        <authorList>
            <consortium name="The Broad Institute Genomics Platform"/>
            <consortium name="The Broad Institute Genome Sequencing Center for Infectious Disease"/>
            <person name="Wu L."/>
            <person name="Ma J."/>
        </authorList>
    </citation>
    <scope>NUCLEOTIDE SEQUENCE [LARGE SCALE GENOMIC DNA]</scope>
    <source>
        <strain evidence="2">JCM 4505</strain>
    </source>
</reference>
<organism evidence="1 2">
    <name type="scientific">Streptomyces polychromogenes</name>
    <dbReference type="NCBI Taxonomy" id="67342"/>
    <lineage>
        <taxon>Bacteria</taxon>
        <taxon>Bacillati</taxon>
        <taxon>Actinomycetota</taxon>
        <taxon>Actinomycetes</taxon>
        <taxon>Kitasatosporales</taxon>
        <taxon>Streptomycetaceae</taxon>
        <taxon>Streptomyces</taxon>
    </lineage>
</organism>
<keyword evidence="2" id="KW-1185">Reference proteome</keyword>
<evidence type="ECO:0000313" key="2">
    <source>
        <dbReference type="Proteomes" id="UP001501867"/>
    </source>
</evidence>
<comment type="caution">
    <text evidence="1">The sequence shown here is derived from an EMBL/GenBank/DDBJ whole genome shotgun (WGS) entry which is preliminary data.</text>
</comment>
<gene>
    <name evidence="1" type="ORF">GCM10010302_75510</name>
</gene>
<proteinExistence type="predicted"/>
<evidence type="ECO:0000313" key="1">
    <source>
        <dbReference type="EMBL" id="GAA0325303.1"/>
    </source>
</evidence>
<dbReference type="EMBL" id="BAAABV010000038">
    <property type="protein sequence ID" value="GAA0325303.1"/>
    <property type="molecule type" value="Genomic_DNA"/>
</dbReference>
<accession>A0ABP3FVZ1</accession>